<evidence type="ECO:0000256" key="8">
    <source>
        <dbReference type="ARBA" id="ARBA00023012"/>
    </source>
</evidence>
<feature type="transmembrane region" description="Helical" evidence="9">
    <location>
        <begin position="82"/>
        <end position="108"/>
    </location>
</feature>
<dbReference type="RefSeq" id="WP_179751648.1">
    <property type="nucleotide sequence ID" value="NZ_JACCBU010000001.1"/>
</dbReference>
<dbReference type="EMBL" id="JACCBU010000001">
    <property type="protein sequence ID" value="NYE71480.1"/>
    <property type="molecule type" value="Genomic_DNA"/>
</dbReference>
<proteinExistence type="predicted"/>
<keyword evidence="7" id="KW-0067">ATP-binding</keyword>
<keyword evidence="3" id="KW-0597">Phosphoprotein</keyword>
<keyword evidence="12" id="KW-1185">Reference proteome</keyword>
<keyword evidence="9" id="KW-0812">Transmembrane</keyword>
<keyword evidence="9" id="KW-0472">Membrane</keyword>
<name>A0A7Y9I747_9ACTN</name>
<dbReference type="Proteomes" id="UP000569914">
    <property type="component" value="Unassembled WGS sequence"/>
</dbReference>
<keyword evidence="8" id="KW-0902">Two-component regulatory system</keyword>
<dbReference type="Pfam" id="PF07730">
    <property type="entry name" value="HisKA_3"/>
    <property type="match status" value="1"/>
</dbReference>
<evidence type="ECO:0000259" key="10">
    <source>
        <dbReference type="Pfam" id="PF07730"/>
    </source>
</evidence>
<dbReference type="SUPFAM" id="SSF55874">
    <property type="entry name" value="ATPase domain of HSP90 chaperone/DNA topoisomerase II/histidine kinase"/>
    <property type="match status" value="1"/>
</dbReference>
<feature type="transmembrane region" description="Helical" evidence="9">
    <location>
        <begin position="31"/>
        <end position="51"/>
    </location>
</feature>
<evidence type="ECO:0000256" key="9">
    <source>
        <dbReference type="SAM" id="Phobius"/>
    </source>
</evidence>
<evidence type="ECO:0000256" key="4">
    <source>
        <dbReference type="ARBA" id="ARBA00022679"/>
    </source>
</evidence>
<reference evidence="11 12" key="1">
    <citation type="submission" date="2020-07" db="EMBL/GenBank/DDBJ databases">
        <title>Sequencing the genomes of 1000 actinobacteria strains.</title>
        <authorList>
            <person name="Klenk H.-P."/>
        </authorList>
    </citation>
    <scope>NUCLEOTIDE SEQUENCE [LARGE SCALE GENOMIC DNA]</scope>
    <source>
        <strain evidence="11 12">DSM 22083</strain>
    </source>
</reference>
<dbReference type="InterPro" id="IPR036890">
    <property type="entry name" value="HATPase_C_sf"/>
</dbReference>
<evidence type="ECO:0000256" key="6">
    <source>
        <dbReference type="ARBA" id="ARBA00022777"/>
    </source>
</evidence>
<evidence type="ECO:0000313" key="12">
    <source>
        <dbReference type="Proteomes" id="UP000569914"/>
    </source>
</evidence>
<evidence type="ECO:0000256" key="7">
    <source>
        <dbReference type="ARBA" id="ARBA00022840"/>
    </source>
</evidence>
<dbReference type="EC" id="2.7.13.3" evidence="2"/>
<keyword evidence="9" id="KW-1133">Transmembrane helix</keyword>
<dbReference type="PANTHER" id="PTHR24421:SF10">
    <property type="entry name" value="NITRATE_NITRITE SENSOR PROTEIN NARQ"/>
    <property type="match status" value="1"/>
</dbReference>
<dbReference type="GO" id="GO:0005524">
    <property type="term" value="F:ATP binding"/>
    <property type="evidence" value="ECO:0007669"/>
    <property type="project" value="UniProtKB-KW"/>
</dbReference>
<evidence type="ECO:0000256" key="1">
    <source>
        <dbReference type="ARBA" id="ARBA00000085"/>
    </source>
</evidence>
<dbReference type="GO" id="GO:0016020">
    <property type="term" value="C:membrane"/>
    <property type="evidence" value="ECO:0007669"/>
    <property type="project" value="InterPro"/>
</dbReference>
<dbReference type="InterPro" id="IPR050482">
    <property type="entry name" value="Sensor_HK_TwoCompSys"/>
</dbReference>
<dbReference type="InterPro" id="IPR011712">
    <property type="entry name" value="Sig_transdc_His_kin_sub3_dim/P"/>
</dbReference>
<keyword evidence="5" id="KW-0547">Nucleotide-binding</keyword>
<dbReference type="Gene3D" id="3.30.565.10">
    <property type="entry name" value="Histidine kinase-like ATPase, C-terminal domain"/>
    <property type="match status" value="1"/>
</dbReference>
<comment type="caution">
    <text evidence="11">The sequence shown here is derived from an EMBL/GenBank/DDBJ whole genome shotgun (WGS) entry which is preliminary data.</text>
</comment>
<evidence type="ECO:0000313" key="11">
    <source>
        <dbReference type="EMBL" id="NYE71480.1"/>
    </source>
</evidence>
<comment type="catalytic activity">
    <reaction evidence="1">
        <text>ATP + protein L-histidine = ADP + protein N-phospho-L-histidine.</text>
        <dbReference type="EC" id="2.7.13.3"/>
    </reaction>
</comment>
<dbReference type="GO" id="GO:0000155">
    <property type="term" value="F:phosphorelay sensor kinase activity"/>
    <property type="evidence" value="ECO:0007669"/>
    <property type="project" value="InterPro"/>
</dbReference>
<organism evidence="11 12">
    <name type="scientific">Microlunatus parietis</name>
    <dbReference type="NCBI Taxonomy" id="682979"/>
    <lineage>
        <taxon>Bacteria</taxon>
        <taxon>Bacillati</taxon>
        <taxon>Actinomycetota</taxon>
        <taxon>Actinomycetes</taxon>
        <taxon>Propionibacteriales</taxon>
        <taxon>Propionibacteriaceae</taxon>
        <taxon>Microlunatus</taxon>
    </lineage>
</organism>
<gene>
    <name evidence="11" type="ORF">BKA15_002809</name>
</gene>
<dbReference type="AlphaFoldDB" id="A0A7Y9I747"/>
<dbReference type="GO" id="GO:0046983">
    <property type="term" value="F:protein dimerization activity"/>
    <property type="evidence" value="ECO:0007669"/>
    <property type="project" value="InterPro"/>
</dbReference>
<evidence type="ECO:0000256" key="5">
    <source>
        <dbReference type="ARBA" id="ARBA00022741"/>
    </source>
</evidence>
<accession>A0A7Y9I747</accession>
<keyword evidence="4" id="KW-0808">Transferase</keyword>
<keyword evidence="6 11" id="KW-0418">Kinase</keyword>
<sequence>MPTTLTLRRLAERLNPFAVARRRQDWVIDSVLFAVSIFGIVLTTFGMAGVFARLPDWWLPVDIAGAVIASAALWWRRRYPLLIGFLLAPLGGLFLTAGPPAVIAVYTVTAYRRTFGYLAVFAVHLIIAIGYYLVVPLTDEFLLWVVFMVLIYGTAVAFGLAARARRQVIAGLIDSAERDRNDYERQLAQVRQAERQQVAREMHDVLAHRISLLSVHAGALEYRSRAAAEQGRPLSGEELRSSVGVIRESAHRALEELRQVLMVLQADPSEAPGELGTERPQVTLAGLPELIAEARASGQVINLHELVGLDQLSDLDSQLQRTIFRTIQEGLTNARKHTPGAQVEVELAGVPGREVVIMIGNQLPVGATEAEIPGAGVGLTGLAERVRLDGGRLSRTVSDGRFVLTARLPWRT</sequence>
<dbReference type="PANTHER" id="PTHR24421">
    <property type="entry name" value="NITRATE/NITRITE SENSOR PROTEIN NARX-RELATED"/>
    <property type="match status" value="1"/>
</dbReference>
<protein>
    <recommendedName>
        <fullName evidence="2">histidine kinase</fullName>
        <ecNumber evidence="2">2.7.13.3</ecNumber>
    </recommendedName>
</protein>
<evidence type="ECO:0000256" key="3">
    <source>
        <dbReference type="ARBA" id="ARBA00022553"/>
    </source>
</evidence>
<evidence type="ECO:0000256" key="2">
    <source>
        <dbReference type="ARBA" id="ARBA00012438"/>
    </source>
</evidence>
<feature type="transmembrane region" description="Helical" evidence="9">
    <location>
        <begin position="57"/>
        <end position="75"/>
    </location>
</feature>
<dbReference type="CDD" id="cd16917">
    <property type="entry name" value="HATPase_UhpB-NarQ-NarX-like"/>
    <property type="match status" value="1"/>
</dbReference>
<feature type="domain" description="Signal transduction histidine kinase subgroup 3 dimerisation and phosphoacceptor" evidence="10">
    <location>
        <begin position="194"/>
        <end position="266"/>
    </location>
</feature>
<dbReference type="Gene3D" id="1.20.5.1930">
    <property type="match status" value="1"/>
</dbReference>
<feature type="transmembrane region" description="Helical" evidence="9">
    <location>
        <begin position="141"/>
        <end position="162"/>
    </location>
</feature>
<feature type="transmembrane region" description="Helical" evidence="9">
    <location>
        <begin position="114"/>
        <end position="134"/>
    </location>
</feature>